<evidence type="ECO:0000313" key="4">
    <source>
        <dbReference type="Proteomes" id="UP000467236"/>
    </source>
</evidence>
<evidence type="ECO:0000313" key="3">
    <source>
        <dbReference type="EMBL" id="BBX73618.1"/>
    </source>
</evidence>
<name>A0A7I7MN23_9MYCO</name>
<keyword evidence="4" id="KW-1185">Reference proteome</keyword>
<keyword evidence="2" id="KW-0472">Membrane</keyword>
<keyword evidence="2" id="KW-1133">Transmembrane helix</keyword>
<keyword evidence="2" id="KW-0812">Transmembrane</keyword>
<dbReference type="EMBL" id="AP022575">
    <property type="protein sequence ID" value="BBX73618.1"/>
    <property type="molecule type" value="Genomic_DNA"/>
</dbReference>
<evidence type="ECO:0000256" key="2">
    <source>
        <dbReference type="SAM" id="Phobius"/>
    </source>
</evidence>
<gene>
    <name evidence="3" type="ORF">MSHI_15240</name>
</gene>
<dbReference type="RefSeq" id="WP_169715448.1">
    <property type="nucleotide sequence ID" value="NZ_AP022575.1"/>
</dbReference>
<protein>
    <submittedName>
        <fullName evidence="3">Uncharacterized protein</fullName>
    </submittedName>
</protein>
<evidence type="ECO:0000256" key="1">
    <source>
        <dbReference type="SAM" id="MobiDB-lite"/>
    </source>
</evidence>
<feature type="transmembrane region" description="Helical" evidence="2">
    <location>
        <begin position="62"/>
        <end position="79"/>
    </location>
</feature>
<feature type="region of interest" description="Disordered" evidence="1">
    <location>
        <begin position="81"/>
        <end position="103"/>
    </location>
</feature>
<dbReference type="AlphaFoldDB" id="A0A7I7MN23"/>
<reference evidence="3 4" key="1">
    <citation type="journal article" date="2019" name="Emerg. Microbes Infect.">
        <title>Comprehensive subspecies identification of 175 nontuberculous mycobacteria species based on 7547 genomic profiles.</title>
        <authorList>
            <person name="Matsumoto Y."/>
            <person name="Kinjo T."/>
            <person name="Motooka D."/>
            <person name="Nabeya D."/>
            <person name="Jung N."/>
            <person name="Uechi K."/>
            <person name="Horii T."/>
            <person name="Iida T."/>
            <person name="Fujita J."/>
            <person name="Nakamura S."/>
        </authorList>
    </citation>
    <scope>NUCLEOTIDE SEQUENCE [LARGE SCALE GENOMIC DNA]</scope>
    <source>
        <strain evidence="3 4">JCM 14233</strain>
    </source>
</reference>
<sequence length="103" mass="10783">MPRHLHATWSRPSQAAAMFLRGYTVRAASPIALVVGTLLSAVNQGPVIAGGRADMVTWLQVAFNYAVPFVVASLGYLSARRSHGDETGDVGQERSTGGALSAS</sequence>
<dbReference type="Proteomes" id="UP000467236">
    <property type="component" value="Chromosome"/>
</dbReference>
<accession>A0A7I7MN23</accession>
<dbReference type="KEGG" id="mshj:MSHI_15240"/>
<organism evidence="3 4">
    <name type="scientific">Mycobacterium shinjukuense</name>
    <dbReference type="NCBI Taxonomy" id="398694"/>
    <lineage>
        <taxon>Bacteria</taxon>
        <taxon>Bacillati</taxon>
        <taxon>Actinomycetota</taxon>
        <taxon>Actinomycetes</taxon>
        <taxon>Mycobacteriales</taxon>
        <taxon>Mycobacteriaceae</taxon>
        <taxon>Mycobacterium</taxon>
    </lineage>
</organism>
<feature type="transmembrane region" description="Helical" evidence="2">
    <location>
        <begin position="20"/>
        <end position="42"/>
    </location>
</feature>
<dbReference type="InterPro" id="IPR047700">
    <property type="entry name" value="NrtS-like"/>
</dbReference>
<proteinExistence type="predicted"/>
<dbReference type="NCBIfam" id="NF038050">
    <property type="entry name" value="NrtS"/>
    <property type="match status" value="1"/>
</dbReference>